<evidence type="ECO:0000313" key="2">
    <source>
        <dbReference type="EMBL" id="KAG5495047.1"/>
    </source>
</evidence>
<sequence length="494" mass="53183">MENPFEALRPVLRSEEDEIRKGVFSQALRNFHQASLEEHRKWCKVIRETMSRSGARAKKALATAAAGESLDKIRPPVSVSSLPQGAPGGSAASASPPASLASMGAPSMQEPDVVVGQKRVRGDSDVSSPGPITSTLSGLEDDTSSLSTQQVSKTASKPMIVGSQSSLPSAFDPADERQLIGAAASDSVDEETEGSVKECIAAYMRSLLDRVVGTGIDNLAVPALKVLCMMLGIHTEVSNKMGLYSILADFYFSKCAKLGKRVSRDTVFQRHVDQEVAMLKQVTSASAFSARSEKKAVTSGSERAAQTAEKLAPAAAARTAKAQEKREAVVERRKTLSAPLPKPNRASKTAAQPQPYAASEQRYHNYENNNDGALEDNAEVGALESTDGYGCGIIYDPPVFTQSSKQKVASSHIAMYKEPGAGAEENGSWSVPLLERKVASIVQLYDPVTVAIVVKKLSQMGYRENGAEIRVEQVLQRFHERQLIFYDNGIAYLM</sequence>
<evidence type="ECO:0000313" key="3">
    <source>
        <dbReference type="Proteomes" id="UP000674318"/>
    </source>
</evidence>
<feature type="compositionally biased region" description="Low complexity" evidence="1">
    <location>
        <begin position="80"/>
        <end position="108"/>
    </location>
</feature>
<feature type="compositionally biased region" description="Polar residues" evidence="1">
    <location>
        <begin position="125"/>
        <end position="137"/>
    </location>
</feature>
<dbReference type="GeneID" id="94288219"/>
<feature type="region of interest" description="Disordered" evidence="1">
    <location>
        <begin position="74"/>
        <end position="171"/>
    </location>
</feature>
<dbReference type="KEGG" id="phet:94288219"/>
<reference evidence="2 3" key="1">
    <citation type="submission" date="2021-02" db="EMBL/GenBank/DDBJ databases">
        <title>Porcisia hertigi Genome sequencing and assembly.</title>
        <authorList>
            <person name="Almutairi H."/>
            <person name="Gatherer D."/>
        </authorList>
    </citation>
    <scope>NUCLEOTIDE SEQUENCE [LARGE SCALE GENOMIC DNA]</scope>
    <source>
        <strain evidence="2 3">C119</strain>
    </source>
</reference>
<comment type="caution">
    <text evidence="2">The sequence shown here is derived from an EMBL/GenBank/DDBJ whole genome shotgun (WGS) entry which is preliminary data.</text>
</comment>
<dbReference type="OrthoDB" id="278802at2759"/>
<feature type="compositionally biased region" description="Basic and acidic residues" evidence="1">
    <location>
        <begin position="321"/>
        <end position="334"/>
    </location>
</feature>
<organism evidence="2 3">
    <name type="scientific">Porcisia hertigi</name>
    <dbReference type="NCBI Taxonomy" id="2761500"/>
    <lineage>
        <taxon>Eukaryota</taxon>
        <taxon>Discoba</taxon>
        <taxon>Euglenozoa</taxon>
        <taxon>Kinetoplastea</taxon>
        <taxon>Metakinetoplastina</taxon>
        <taxon>Trypanosomatida</taxon>
        <taxon>Trypanosomatidae</taxon>
        <taxon>Leishmaniinae</taxon>
        <taxon>Porcisia</taxon>
    </lineage>
</organism>
<feature type="region of interest" description="Disordered" evidence="1">
    <location>
        <begin position="319"/>
        <end position="358"/>
    </location>
</feature>
<dbReference type="AlphaFoldDB" id="A0A836HYV9"/>
<gene>
    <name evidence="2" type="ORF">JKF63_02100</name>
</gene>
<dbReference type="EMBL" id="JAFJZO010000033">
    <property type="protein sequence ID" value="KAG5495047.1"/>
    <property type="molecule type" value="Genomic_DNA"/>
</dbReference>
<name>A0A836HYV9_9TRYP</name>
<evidence type="ECO:0000256" key="1">
    <source>
        <dbReference type="SAM" id="MobiDB-lite"/>
    </source>
</evidence>
<feature type="compositionally biased region" description="Polar residues" evidence="1">
    <location>
        <begin position="144"/>
        <end position="155"/>
    </location>
</feature>
<protein>
    <submittedName>
        <fullName evidence="2">Uncharacterized protein</fullName>
    </submittedName>
</protein>
<keyword evidence="3" id="KW-1185">Reference proteome</keyword>
<dbReference type="Proteomes" id="UP000674318">
    <property type="component" value="Unassembled WGS sequence"/>
</dbReference>
<accession>A0A836HYV9</accession>
<dbReference type="RefSeq" id="XP_067754299.1">
    <property type="nucleotide sequence ID" value="XM_067898142.1"/>
</dbReference>
<proteinExistence type="predicted"/>